<dbReference type="Pfam" id="PF10074">
    <property type="entry name" value="RovC_DNA-bd"/>
    <property type="match status" value="1"/>
</dbReference>
<evidence type="ECO:0000259" key="1">
    <source>
        <dbReference type="Pfam" id="PF10074"/>
    </source>
</evidence>
<accession>A0ABU1RRA2</accession>
<reference evidence="4 5" key="1">
    <citation type="submission" date="2023-07" db="EMBL/GenBank/DDBJ databases">
        <title>Sorghum-associated microbial communities from plants grown in Nebraska, USA.</title>
        <authorList>
            <person name="Schachtman D."/>
        </authorList>
    </citation>
    <scope>NUCLEOTIDE SEQUENCE [LARGE SCALE GENOMIC DNA]</scope>
    <source>
        <strain evidence="4 5">BE107</strain>
    </source>
</reference>
<organism evidence="4 5">
    <name type="scientific">Pseudoxanthomonas sacheonensis</name>
    <dbReference type="NCBI Taxonomy" id="443615"/>
    <lineage>
        <taxon>Bacteria</taxon>
        <taxon>Pseudomonadati</taxon>
        <taxon>Pseudomonadota</taxon>
        <taxon>Gammaproteobacteria</taxon>
        <taxon>Lysobacterales</taxon>
        <taxon>Lysobacteraceae</taxon>
        <taxon>Pseudoxanthomonas</taxon>
    </lineage>
</organism>
<feature type="domain" description="DUF7011" evidence="3">
    <location>
        <begin position="75"/>
        <end position="110"/>
    </location>
</feature>
<dbReference type="InterPro" id="IPR053895">
    <property type="entry name" value="DUF7011"/>
</dbReference>
<comment type="caution">
    <text evidence="4">The sequence shown here is derived from an EMBL/GenBank/DDBJ whole genome shotgun (WGS) entry which is preliminary data.</text>
</comment>
<protein>
    <recommendedName>
        <fullName evidence="6">DUF2285 domain-containing protein</fullName>
    </recommendedName>
</protein>
<evidence type="ECO:0000313" key="4">
    <source>
        <dbReference type="EMBL" id="MDR6841316.1"/>
    </source>
</evidence>
<evidence type="ECO:0008006" key="6">
    <source>
        <dbReference type="Google" id="ProtNLM"/>
    </source>
</evidence>
<evidence type="ECO:0000259" key="3">
    <source>
        <dbReference type="Pfam" id="PF22791"/>
    </source>
</evidence>
<dbReference type="Pfam" id="PF22791">
    <property type="entry name" value="DUF7011"/>
    <property type="match status" value="1"/>
</dbReference>
<feature type="domain" description="T6SS Transcription factor RovC-like DNA binding" evidence="1">
    <location>
        <begin position="152"/>
        <end position="239"/>
    </location>
</feature>
<name>A0ABU1RRA2_9GAMM</name>
<gene>
    <name evidence="4" type="ORF">J2W94_001601</name>
</gene>
<dbReference type="Pfam" id="PF20109">
    <property type="entry name" value="Trans_reg_dom"/>
    <property type="match status" value="1"/>
</dbReference>
<keyword evidence="5" id="KW-1185">Reference proteome</keyword>
<feature type="domain" description="Transcriptional regulator-like" evidence="2">
    <location>
        <begin position="8"/>
        <end position="44"/>
    </location>
</feature>
<dbReference type="InterPro" id="IPR045465">
    <property type="entry name" value="Trans_reg_dom"/>
</dbReference>
<evidence type="ECO:0000313" key="5">
    <source>
        <dbReference type="Proteomes" id="UP001254759"/>
    </source>
</evidence>
<sequence length="240" mass="27273">MTEIHRSWQPSAAYLYVLHLDAPSTAWEFLRRNPRYREQWQGSDEDSDWGLSFAEDPSLDARQARPIWCVGQRPVVRLIPHTDPAAQCFDLWAIPGRKSLTHEGQHLWLQGTSGRELVRLTLSPDMRNGEPFAYAMPAGAEHKQYRFTLETALGLLQGTRANTVTALNRPPRSATIHMRALQALDGTLAGATQRDIAVVLFGDERVAEQWNPDSELRAQVRYLVQRGRELMEGGYRDLLN</sequence>
<dbReference type="InterPro" id="IPR018754">
    <property type="entry name" value="RovC-like_DNA-bd"/>
</dbReference>
<proteinExistence type="predicted"/>
<dbReference type="RefSeq" id="WP_310091963.1">
    <property type="nucleotide sequence ID" value="NZ_JAVDTT010000002.1"/>
</dbReference>
<evidence type="ECO:0000259" key="2">
    <source>
        <dbReference type="Pfam" id="PF20109"/>
    </source>
</evidence>
<dbReference type="Proteomes" id="UP001254759">
    <property type="component" value="Unassembled WGS sequence"/>
</dbReference>
<dbReference type="EMBL" id="JAVDTT010000002">
    <property type="protein sequence ID" value="MDR6841316.1"/>
    <property type="molecule type" value="Genomic_DNA"/>
</dbReference>